<evidence type="ECO:0000313" key="1">
    <source>
        <dbReference type="EMBL" id="KAI1714350.1"/>
    </source>
</evidence>
<sequence length="84" mass="9403">MAVMKVRARMPSLELPVIHRLMIKRFCLCSRQHSSDDGFSADLIKTLCFCAPCSLLPIFLQMARHKKIPMRIASLLSVGSAFPA</sequence>
<proteinExistence type="predicted"/>
<keyword evidence="2" id="KW-1185">Reference proteome</keyword>
<reference evidence="1" key="1">
    <citation type="submission" date="2022-01" db="EMBL/GenBank/DDBJ databases">
        <title>Genome Sequence Resource for Two Populations of Ditylenchus destructor, the Migratory Endoparasitic Phytonematode.</title>
        <authorList>
            <person name="Zhang H."/>
            <person name="Lin R."/>
            <person name="Xie B."/>
        </authorList>
    </citation>
    <scope>NUCLEOTIDE SEQUENCE</scope>
    <source>
        <strain evidence="1">BazhouSP</strain>
    </source>
</reference>
<gene>
    <name evidence="1" type="ORF">DdX_08444</name>
</gene>
<organism evidence="1 2">
    <name type="scientific">Ditylenchus destructor</name>
    <dbReference type="NCBI Taxonomy" id="166010"/>
    <lineage>
        <taxon>Eukaryota</taxon>
        <taxon>Metazoa</taxon>
        <taxon>Ecdysozoa</taxon>
        <taxon>Nematoda</taxon>
        <taxon>Chromadorea</taxon>
        <taxon>Rhabditida</taxon>
        <taxon>Tylenchina</taxon>
        <taxon>Tylenchomorpha</taxon>
        <taxon>Sphaerularioidea</taxon>
        <taxon>Anguinidae</taxon>
        <taxon>Anguininae</taxon>
        <taxon>Ditylenchus</taxon>
    </lineage>
</organism>
<protein>
    <submittedName>
        <fullName evidence="1">Uncharacterized protein</fullName>
    </submittedName>
</protein>
<dbReference type="EMBL" id="JAKKPZ010000013">
    <property type="protein sequence ID" value="KAI1714350.1"/>
    <property type="molecule type" value="Genomic_DNA"/>
</dbReference>
<dbReference type="AlphaFoldDB" id="A0AAD4R6V7"/>
<name>A0AAD4R6V7_9BILA</name>
<comment type="caution">
    <text evidence="1">The sequence shown here is derived from an EMBL/GenBank/DDBJ whole genome shotgun (WGS) entry which is preliminary data.</text>
</comment>
<dbReference type="Proteomes" id="UP001201812">
    <property type="component" value="Unassembled WGS sequence"/>
</dbReference>
<accession>A0AAD4R6V7</accession>
<evidence type="ECO:0000313" key="2">
    <source>
        <dbReference type="Proteomes" id="UP001201812"/>
    </source>
</evidence>